<dbReference type="Proteomes" id="UP001487740">
    <property type="component" value="Unassembled WGS sequence"/>
</dbReference>
<accession>A0AAW0TFM4</accession>
<evidence type="ECO:0000313" key="2">
    <source>
        <dbReference type="Proteomes" id="UP001487740"/>
    </source>
</evidence>
<proteinExistence type="predicted"/>
<evidence type="ECO:0000313" key="1">
    <source>
        <dbReference type="EMBL" id="KAK8385337.1"/>
    </source>
</evidence>
<organism evidence="1 2">
    <name type="scientific">Scylla paramamosain</name>
    <name type="common">Mud crab</name>
    <dbReference type="NCBI Taxonomy" id="85552"/>
    <lineage>
        <taxon>Eukaryota</taxon>
        <taxon>Metazoa</taxon>
        <taxon>Ecdysozoa</taxon>
        <taxon>Arthropoda</taxon>
        <taxon>Crustacea</taxon>
        <taxon>Multicrustacea</taxon>
        <taxon>Malacostraca</taxon>
        <taxon>Eumalacostraca</taxon>
        <taxon>Eucarida</taxon>
        <taxon>Decapoda</taxon>
        <taxon>Pleocyemata</taxon>
        <taxon>Brachyura</taxon>
        <taxon>Eubrachyura</taxon>
        <taxon>Portunoidea</taxon>
        <taxon>Portunidae</taxon>
        <taxon>Portuninae</taxon>
        <taxon>Scylla</taxon>
    </lineage>
</organism>
<name>A0AAW0TFM4_SCYPA</name>
<dbReference type="EMBL" id="JARAKH010000033">
    <property type="protein sequence ID" value="KAK8385337.1"/>
    <property type="molecule type" value="Genomic_DNA"/>
</dbReference>
<keyword evidence="2" id="KW-1185">Reference proteome</keyword>
<dbReference type="AlphaFoldDB" id="A0AAW0TFM4"/>
<sequence length="113" mass="12190">MADKVRGVRLLGSIFHHSSPQTLPGREDDKEGCRKNLRITPLGTTPGEDQRTISTCKEGWRETEGELVMLQSCGCLSGPAGDTLEFGEPCPSLGGDVQGREHMEGCQGEECCP</sequence>
<reference evidence="1 2" key="1">
    <citation type="submission" date="2023-03" db="EMBL/GenBank/DDBJ databases">
        <title>High-quality genome of Scylla paramamosain provides insights in environmental adaptation.</title>
        <authorList>
            <person name="Zhang L."/>
        </authorList>
    </citation>
    <scope>NUCLEOTIDE SEQUENCE [LARGE SCALE GENOMIC DNA]</scope>
    <source>
        <strain evidence="1">LZ_2023a</strain>
        <tissue evidence="1">Muscle</tissue>
    </source>
</reference>
<gene>
    <name evidence="1" type="ORF">O3P69_012276</name>
</gene>
<protein>
    <submittedName>
        <fullName evidence="1">Uncharacterized protein</fullName>
    </submittedName>
</protein>
<comment type="caution">
    <text evidence="1">The sequence shown here is derived from an EMBL/GenBank/DDBJ whole genome shotgun (WGS) entry which is preliminary data.</text>
</comment>